<organism evidence="3 4">
    <name type="scientific">Cellulomonas avistercoris</name>
    <dbReference type="NCBI Taxonomy" id="2762242"/>
    <lineage>
        <taxon>Bacteria</taxon>
        <taxon>Bacillati</taxon>
        <taxon>Actinomycetota</taxon>
        <taxon>Actinomycetes</taxon>
        <taxon>Micrococcales</taxon>
        <taxon>Cellulomonadaceae</taxon>
        <taxon>Cellulomonas</taxon>
    </lineage>
</organism>
<protein>
    <recommendedName>
        <fullName evidence="5">Lipoprotein</fullName>
    </recommendedName>
</protein>
<gene>
    <name evidence="3" type="ORF">H9657_18260</name>
</gene>
<evidence type="ECO:0000256" key="2">
    <source>
        <dbReference type="SAM" id="SignalP"/>
    </source>
</evidence>
<feature type="signal peptide" evidence="2">
    <location>
        <begin position="1"/>
        <end position="26"/>
    </location>
</feature>
<feature type="compositionally biased region" description="Low complexity" evidence="1">
    <location>
        <begin position="27"/>
        <end position="76"/>
    </location>
</feature>
<evidence type="ECO:0000313" key="3">
    <source>
        <dbReference type="EMBL" id="MBD7920220.1"/>
    </source>
</evidence>
<sequence>MRSTARHLGLAAPVVLALLVAGCTTATPEPGPSTTSTAPSPTTAAPSTPASTGSPDAGPTPDASAPASPTGDAAPVPEAPDDDAPVITNARFAPDTQELEVTGYVPAVHDGGTCELVATRSAATVRASRDAAPDATTTACGTLVVARDQLTAGTWSVRLAFTPPGGSTIVSASREVAVP</sequence>
<evidence type="ECO:0000313" key="4">
    <source>
        <dbReference type="Proteomes" id="UP000604241"/>
    </source>
</evidence>
<evidence type="ECO:0000256" key="1">
    <source>
        <dbReference type="SAM" id="MobiDB-lite"/>
    </source>
</evidence>
<accession>A0ABR8QIG6</accession>
<dbReference type="Proteomes" id="UP000604241">
    <property type="component" value="Unassembled WGS sequence"/>
</dbReference>
<feature type="chain" id="PRO_5045125347" description="Lipoprotein" evidence="2">
    <location>
        <begin position="27"/>
        <end position="179"/>
    </location>
</feature>
<name>A0ABR8QIG6_9CELL</name>
<feature type="region of interest" description="Disordered" evidence="1">
    <location>
        <begin position="27"/>
        <end position="88"/>
    </location>
</feature>
<dbReference type="PROSITE" id="PS51257">
    <property type="entry name" value="PROKAR_LIPOPROTEIN"/>
    <property type="match status" value="1"/>
</dbReference>
<proteinExistence type="predicted"/>
<reference evidence="3 4" key="1">
    <citation type="submission" date="2020-08" db="EMBL/GenBank/DDBJ databases">
        <title>A Genomic Blueprint of the Chicken Gut Microbiome.</title>
        <authorList>
            <person name="Gilroy R."/>
            <person name="Ravi A."/>
            <person name="Getino M."/>
            <person name="Pursley I."/>
            <person name="Horton D.L."/>
            <person name="Alikhan N.-F."/>
            <person name="Baker D."/>
            <person name="Gharbi K."/>
            <person name="Hall N."/>
            <person name="Watson M."/>
            <person name="Adriaenssens E.M."/>
            <person name="Foster-Nyarko E."/>
            <person name="Jarju S."/>
            <person name="Secka A."/>
            <person name="Antonio M."/>
            <person name="Oren A."/>
            <person name="Chaudhuri R."/>
            <person name="La Ragione R.M."/>
            <person name="Hildebrand F."/>
            <person name="Pallen M.J."/>
        </authorList>
    </citation>
    <scope>NUCLEOTIDE SEQUENCE [LARGE SCALE GENOMIC DNA]</scope>
    <source>
        <strain evidence="3 4">Sa3CUA2</strain>
    </source>
</reference>
<comment type="caution">
    <text evidence="3">The sequence shown here is derived from an EMBL/GenBank/DDBJ whole genome shotgun (WGS) entry which is preliminary data.</text>
</comment>
<keyword evidence="2" id="KW-0732">Signal</keyword>
<dbReference type="RefSeq" id="WP_191784864.1">
    <property type="nucleotide sequence ID" value="NZ_JACSQV010000023.1"/>
</dbReference>
<dbReference type="EMBL" id="JACSQV010000023">
    <property type="protein sequence ID" value="MBD7920220.1"/>
    <property type="molecule type" value="Genomic_DNA"/>
</dbReference>
<evidence type="ECO:0008006" key="5">
    <source>
        <dbReference type="Google" id="ProtNLM"/>
    </source>
</evidence>
<keyword evidence="4" id="KW-1185">Reference proteome</keyword>